<dbReference type="RefSeq" id="WP_067856441.1">
    <property type="nucleotide sequence ID" value="NZ_CP011502.1"/>
</dbReference>
<gene>
    <name evidence="1" type="ORF">AERYTH_07015</name>
</gene>
<accession>A0A0U3T110</accession>
<dbReference type="AlphaFoldDB" id="A0A0U3T110"/>
<reference evidence="1 2" key="1">
    <citation type="journal article" date="1991" name="Int. J. Syst. Bacteriol.">
        <title>Description of the erythromycin-producing bacterium Arthrobacter sp. strain NRRL B-3381 as Aeromicrobium erythreum gen. nov., sp. nov.</title>
        <authorList>
            <person name="Miller E.S."/>
            <person name="Woese C.R."/>
            <person name="Brenner S."/>
        </authorList>
    </citation>
    <scope>NUCLEOTIDE SEQUENCE [LARGE SCALE GENOMIC DNA]</scope>
    <source>
        <strain evidence="1 2">AR18</strain>
    </source>
</reference>
<dbReference type="Proteomes" id="UP000067689">
    <property type="component" value="Chromosome"/>
</dbReference>
<protein>
    <submittedName>
        <fullName evidence="1">Uncharacterized protein</fullName>
    </submittedName>
</protein>
<dbReference type="OrthoDB" id="4711815at2"/>
<dbReference type="KEGG" id="aer:AERYTH_07015"/>
<dbReference type="EMBL" id="CP011502">
    <property type="protein sequence ID" value="ALX04458.1"/>
    <property type="molecule type" value="Genomic_DNA"/>
</dbReference>
<keyword evidence="2" id="KW-1185">Reference proteome</keyword>
<dbReference type="STRING" id="2041.AERYTH_07015"/>
<evidence type="ECO:0000313" key="2">
    <source>
        <dbReference type="Proteomes" id="UP000067689"/>
    </source>
</evidence>
<dbReference type="PATRIC" id="fig|2041.4.peg.1470"/>
<proteinExistence type="predicted"/>
<sequence length="228" mass="24701">MTGLSTRVTMIVDLVGSRRHADRVWVHRAFTDALAAVNRSVPAEQPLEPTVGDEAQARYATVEQALRSSLLLRLELPEQLDARTGIGVGPVQHLGHGAVGLLQDGPGWWAARDAINEAKARETGRDRTLRTWYVVADGVPRAPEHPDPAHVDAFLLLRDEIVSGMLPRSRRLLRGVLDGRTQADLADEEGISASAVSQNLRRSGAYAVLHAHDLLLHGTVLTPPAPGQ</sequence>
<evidence type="ECO:0000313" key="1">
    <source>
        <dbReference type="EMBL" id="ALX04458.1"/>
    </source>
</evidence>
<organism evidence="1 2">
    <name type="scientific">Aeromicrobium erythreum</name>
    <dbReference type="NCBI Taxonomy" id="2041"/>
    <lineage>
        <taxon>Bacteria</taxon>
        <taxon>Bacillati</taxon>
        <taxon>Actinomycetota</taxon>
        <taxon>Actinomycetes</taxon>
        <taxon>Propionibacteriales</taxon>
        <taxon>Nocardioidaceae</taxon>
        <taxon>Aeromicrobium</taxon>
    </lineage>
</organism>
<name>A0A0U3T110_9ACTN</name>